<evidence type="ECO:0000313" key="1">
    <source>
        <dbReference type="EMBL" id="SJX62552.1"/>
    </source>
</evidence>
<reference evidence="1 2" key="1">
    <citation type="submission" date="2017-02" db="EMBL/GenBank/DDBJ databases">
        <authorList>
            <person name="Peterson S.W."/>
        </authorList>
    </citation>
    <scope>NUCLEOTIDE SEQUENCE [LARGE SCALE GENOMIC DNA]</scope>
    <source>
        <strain evidence="1 2">SRS1_H2-8</strain>
    </source>
</reference>
<name>A0A2N8UCV9_9BASI</name>
<evidence type="ECO:0000313" key="2">
    <source>
        <dbReference type="Proteomes" id="UP000239563"/>
    </source>
</evidence>
<gene>
    <name evidence="1" type="ORF">SRS1_13399</name>
</gene>
<dbReference type="EMBL" id="LT795058">
    <property type="protein sequence ID" value="SJX62552.1"/>
    <property type="molecule type" value="Genomic_DNA"/>
</dbReference>
<organism evidence="1 2">
    <name type="scientific">Sporisorium reilianum f. sp. reilianum</name>
    <dbReference type="NCBI Taxonomy" id="72559"/>
    <lineage>
        <taxon>Eukaryota</taxon>
        <taxon>Fungi</taxon>
        <taxon>Dikarya</taxon>
        <taxon>Basidiomycota</taxon>
        <taxon>Ustilaginomycotina</taxon>
        <taxon>Ustilaginomycetes</taxon>
        <taxon>Ustilaginales</taxon>
        <taxon>Ustilaginaceae</taxon>
        <taxon>Sporisorium</taxon>
    </lineage>
</organism>
<accession>A0A2N8UCV9</accession>
<protein>
    <submittedName>
        <fullName evidence="1">Uncharacterized protein</fullName>
    </submittedName>
</protein>
<proteinExistence type="predicted"/>
<dbReference type="Proteomes" id="UP000239563">
    <property type="component" value="Chromosome V"/>
</dbReference>
<dbReference type="AlphaFoldDB" id="A0A2N8UCV9"/>
<sequence>MSGRQWCHPCDWPALDEPLAASTWCRLPREVLLHIVETSSWLVAAPTLCSWCLVDRAWYRRAIVPLYACVALSPRDDDALGAWRIERFCDTISSNKQLASSVKALDFAVSREEHGIANQDQYLAILTHCRNLIYLRNLQRHRAPEDTYLPSVPPGALARLRWHDSDFRAFEELVETVFKPLHFRSNPDARGIERSDLIALDARSASRMLYDMRLIARLPSVDRLPKGFLRRMVLHQLPRQKILSARCSKQYQNDRLGVQIAVGVLNVLSRLLPHLELIEIYLADRDWYTGAPAHFVSKASTTGLPCLYPRSFWQDSIRKILAMAPLPFAIAVYHVCSNEVGDAPGFDIGGDYDVFSSDQQVLQDSLGPEYPYTREEEDLSRRTTTGAGWQEPFLVLPNSKQMVPIKLKGGYRSLPFSTYKEHDKPAWEVLVNPPPDMIPDQAKMEDAQDEWDVESMLGASRPRLSPMHALMPRRGSLDWLRLVSRNLEFNKHDFCL</sequence>